<dbReference type="Pfam" id="PF08539">
    <property type="entry name" value="HbrB"/>
    <property type="match status" value="1"/>
</dbReference>
<protein>
    <submittedName>
        <fullName evidence="2">Uncharacterized protein</fullName>
    </submittedName>
</protein>
<gene>
    <name evidence="2" type="ORF">MCAP1_001581</name>
</gene>
<dbReference type="InterPro" id="IPR013745">
    <property type="entry name" value="Bit61/PRR5"/>
</dbReference>
<accession>A0AAF0E9U2</accession>
<evidence type="ECO:0000313" key="3">
    <source>
        <dbReference type="Proteomes" id="UP001220961"/>
    </source>
</evidence>
<dbReference type="PANTHER" id="PTHR32428">
    <property type="entry name" value="TARGET OF RAPAMYCIN COMPLEX 2 SUBUNIT BIT61-RELATED"/>
    <property type="match status" value="1"/>
</dbReference>
<feature type="compositionally biased region" description="Basic and acidic residues" evidence="1">
    <location>
        <begin position="528"/>
        <end position="541"/>
    </location>
</feature>
<feature type="compositionally biased region" description="Polar residues" evidence="1">
    <location>
        <begin position="666"/>
        <end position="676"/>
    </location>
</feature>
<keyword evidence="3" id="KW-1185">Reference proteome</keyword>
<feature type="region of interest" description="Disordered" evidence="1">
    <location>
        <begin position="528"/>
        <end position="549"/>
    </location>
</feature>
<dbReference type="Proteomes" id="UP001220961">
    <property type="component" value="Chromosome 3"/>
</dbReference>
<feature type="compositionally biased region" description="Polar residues" evidence="1">
    <location>
        <begin position="318"/>
        <end position="330"/>
    </location>
</feature>
<dbReference type="GO" id="GO:0031932">
    <property type="term" value="C:TORC2 complex"/>
    <property type="evidence" value="ECO:0007669"/>
    <property type="project" value="TreeGrafter"/>
</dbReference>
<name>A0AAF0E9U2_9BASI</name>
<organism evidence="2 3">
    <name type="scientific">Malassezia caprae</name>
    <dbReference type="NCBI Taxonomy" id="1381934"/>
    <lineage>
        <taxon>Eukaryota</taxon>
        <taxon>Fungi</taxon>
        <taxon>Dikarya</taxon>
        <taxon>Basidiomycota</taxon>
        <taxon>Ustilaginomycotina</taxon>
        <taxon>Malasseziomycetes</taxon>
        <taxon>Malasseziales</taxon>
        <taxon>Malasseziaceae</taxon>
        <taxon>Malassezia</taxon>
    </lineage>
</organism>
<sequence length="676" mass="73615">MPWDEVYSAPDPLSSLTSDKIVEPHLTPLLRDLPSASDAASLAGDSPDPARVHKTYPVVPLADDSEDLDVRAMQVILSLLLPWLHTSTSPVHLALVSGAHMADKLLQSLLAAHGTDPTTLRTVQDRPMSIRTSPLLPAAFHQVYLDMAEMSGHERLQVRVCTLCESGHLQPTPLQLPRGIGSSPHLPESAESMLPSISRFSPHTPDAPDPSSLPVPAVTVKADGARSLMSGSSPLRIRPMENVFGLSHLHGHREPQPRPLSTSQSSKHLQAYDMSTMLRSIEKWDPVMEWSDVSDGPDMAASPLLSRPTEASGPPLSSRASSRSIQTPSLSLRTDVASVAPSLVPLSLRANVASTPPSSSFPRTDTPSTLSNVSAFAQSILGHFPSSASLVNSSHAPPSPGAPQPQSLWQSICVRLLPLFYDQAGDLRIESVSDSMETYVRFQFERDPDQAPAVLEDQLQKLLSTGLVGVTMQMQQSEGTQRVRELVRVWQHYYDTVIPFVHASMLPLETMLYSCHVLAAVSSHQENRSVSRAPMHEHPRPPLDAPPTHPVPPALDVRRVLLLAFRDLVVLPVCDWLHSMTIRLESEPLDATTSLRPRLTQMIHILACLYTEDEAQVRIERLCRALDPTTRASSRMSIHGGTPSMLGQSAQPSPTSPLPHHAASLQLDSPTLGMSM</sequence>
<dbReference type="EMBL" id="CP119910">
    <property type="protein sequence ID" value="WFD19351.1"/>
    <property type="molecule type" value="Genomic_DNA"/>
</dbReference>
<dbReference type="PANTHER" id="PTHR32428:SF2">
    <property type="entry name" value="TARGET OF RAPAMYCIN COMPLEX 2 SUBUNIT BIT61-RELATED"/>
    <property type="match status" value="1"/>
</dbReference>
<feature type="region of interest" description="Disordered" evidence="1">
    <location>
        <begin position="295"/>
        <end position="330"/>
    </location>
</feature>
<feature type="region of interest" description="Disordered" evidence="1">
    <location>
        <begin position="630"/>
        <end position="676"/>
    </location>
</feature>
<evidence type="ECO:0000256" key="1">
    <source>
        <dbReference type="SAM" id="MobiDB-lite"/>
    </source>
</evidence>
<dbReference type="GO" id="GO:0038203">
    <property type="term" value="P:TORC2 signaling"/>
    <property type="evidence" value="ECO:0007669"/>
    <property type="project" value="TreeGrafter"/>
</dbReference>
<evidence type="ECO:0000313" key="2">
    <source>
        <dbReference type="EMBL" id="WFD19351.1"/>
    </source>
</evidence>
<dbReference type="AlphaFoldDB" id="A0AAF0E9U2"/>
<proteinExistence type="predicted"/>
<reference evidence="2" key="1">
    <citation type="submission" date="2023-03" db="EMBL/GenBank/DDBJ databases">
        <title>Mating type loci evolution in Malassezia.</title>
        <authorList>
            <person name="Coelho M.A."/>
        </authorList>
    </citation>
    <scope>NUCLEOTIDE SEQUENCE</scope>
    <source>
        <strain evidence="2">CBS 10434</strain>
    </source>
</reference>